<keyword evidence="4" id="KW-1185">Reference proteome</keyword>
<reference evidence="4" key="1">
    <citation type="journal article" date="2019" name="Int. J. Syst. Evol. Microbiol.">
        <title>The Global Catalogue of Microorganisms (GCM) 10K type strain sequencing project: providing services to taxonomists for standard genome sequencing and annotation.</title>
        <authorList>
            <consortium name="The Broad Institute Genomics Platform"/>
            <consortium name="The Broad Institute Genome Sequencing Center for Infectious Disease"/>
            <person name="Wu L."/>
            <person name="Ma J."/>
        </authorList>
    </citation>
    <scope>NUCLEOTIDE SEQUENCE [LARGE SCALE GENOMIC DNA]</scope>
    <source>
        <strain evidence="4">NBRC 3266</strain>
    </source>
</reference>
<keyword evidence="2" id="KW-0732">Signal</keyword>
<dbReference type="EMBL" id="BSNV01000047">
    <property type="protein sequence ID" value="GLQ67048.1"/>
    <property type="molecule type" value="Genomic_DNA"/>
</dbReference>
<dbReference type="Gene3D" id="1.20.1600.10">
    <property type="entry name" value="Outer membrane efflux proteins (OEP)"/>
    <property type="match status" value="1"/>
</dbReference>
<protein>
    <recommendedName>
        <fullName evidence="5">Cobalt transporter</fullName>
    </recommendedName>
</protein>
<dbReference type="SUPFAM" id="SSF56954">
    <property type="entry name" value="Outer membrane efflux proteins (OEP)"/>
    <property type="match status" value="1"/>
</dbReference>
<evidence type="ECO:0000313" key="4">
    <source>
        <dbReference type="Proteomes" id="UP001156629"/>
    </source>
</evidence>
<evidence type="ECO:0000256" key="1">
    <source>
        <dbReference type="SAM" id="Coils"/>
    </source>
</evidence>
<sequence>MSSGQHFPLTRVLAALGAMILLTNAAPALARTGSTDTLHDMIADAWANDPAQNDLTTQESGAQKRQRAARSWFAGGPSIDVQYYDDRPSGRNYNYRTAQGGLSVPLWLPGQGTATEHVAAADAQAAQTQRAVAHMAMAIRVADTVGTLLLSERHKATAQSTLIALRRINQVVSLSVRKSESVSTEAQAVSAQMALAENELNTVEEEIEATHASLDILTGHPTQPDLTGIDMRWPVFLQASGHPWTESNDPRVQAAHQAVRVASEKDNLAAHSYMPNPEIGVGVINQGQYGSPWDTQVGVSLKMPIPTDVTSVPIRTQAQSALSTAIREEAETRRTVRAEMARVQAHLRNTSASIIMAAQAAHATVGRADAMEHSWRAGETPLIEALRARMDAYNSLTAFNKAEIDHRVAIIRTVIALGYIP</sequence>
<dbReference type="Proteomes" id="UP001156629">
    <property type="component" value="Unassembled WGS sequence"/>
</dbReference>
<dbReference type="RefSeq" id="WP_233142691.1">
    <property type="nucleotide sequence ID" value="NZ_BEWP01000009.1"/>
</dbReference>
<dbReference type="InterPro" id="IPR010131">
    <property type="entry name" value="MdtP/NodT-like"/>
</dbReference>
<evidence type="ECO:0000256" key="2">
    <source>
        <dbReference type="SAM" id="SignalP"/>
    </source>
</evidence>
<dbReference type="PANTHER" id="PTHR30203">
    <property type="entry name" value="OUTER MEMBRANE CATION EFFLUX PROTEIN"/>
    <property type="match status" value="1"/>
</dbReference>
<feature type="coiled-coil region" evidence="1">
    <location>
        <begin position="186"/>
        <end position="213"/>
    </location>
</feature>
<comment type="caution">
    <text evidence="3">The sequence shown here is derived from an EMBL/GenBank/DDBJ whole genome shotgun (WGS) entry which is preliminary data.</text>
</comment>
<feature type="signal peptide" evidence="2">
    <location>
        <begin position="1"/>
        <end position="30"/>
    </location>
</feature>
<feature type="chain" id="PRO_5046067166" description="Cobalt transporter" evidence="2">
    <location>
        <begin position="31"/>
        <end position="421"/>
    </location>
</feature>
<organism evidence="3 4">
    <name type="scientific">Gluconobacter kondonii</name>
    <dbReference type="NCBI Taxonomy" id="941463"/>
    <lineage>
        <taxon>Bacteria</taxon>
        <taxon>Pseudomonadati</taxon>
        <taxon>Pseudomonadota</taxon>
        <taxon>Alphaproteobacteria</taxon>
        <taxon>Acetobacterales</taxon>
        <taxon>Acetobacteraceae</taxon>
        <taxon>Gluconobacter</taxon>
    </lineage>
</organism>
<dbReference type="GeneID" id="76195318"/>
<proteinExistence type="predicted"/>
<keyword evidence="1" id="KW-0175">Coiled coil</keyword>
<evidence type="ECO:0000313" key="3">
    <source>
        <dbReference type="EMBL" id="GLQ67048.1"/>
    </source>
</evidence>
<name>A0ABQ5WVB0_9PROT</name>
<evidence type="ECO:0008006" key="5">
    <source>
        <dbReference type="Google" id="ProtNLM"/>
    </source>
</evidence>
<gene>
    <name evidence="3" type="ORF">GCM10007870_26330</name>
</gene>
<accession>A0ABQ5WVB0</accession>